<evidence type="ECO:0000256" key="1">
    <source>
        <dbReference type="SAM" id="SignalP"/>
    </source>
</evidence>
<dbReference type="Pfam" id="PF06707">
    <property type="entry name" value="DUF1194"/>
    <property type="match status" value="1"/>
</dbReference>
<feature type="signal peptide" evidence="1">
    <location>
        <begin position="1"/>
        <end position="21"/>
    </location>
</feature>
<gene>
    <name evidence="2" type="ORF">ABXS05_26335</name>
</gene>
<dbReference type="Proteomes" id="UP001555786">
    <property type="component" value="Unassembled WGS sequence"/>
</dbReference>
<protein>
    <submittedName>
        <fullName evidence="2">DUF1194 domain-containing protein</fullName>
    </submittedName>
</protein>
<dbReference type="InterPro" id="IPR010607">
    <property type="entry name" value="DUF1194"/>
</dbReference>
<proteinExistence type="predicted"/>
<evidence type="ECO:0000313" key="2">
    <source>
        <dbReference type="EMBL" id="MEW9309096.1"/>
    </source>
</evidence>
<dbReference type="InterPro" id="IPR036465">
    <property type="entry name" value="vWFA_dom_sf"/>
</dbReference>
<dbReference type="EMBL" id="JBFNQD010000012">
    <property type="protein sequence ID" value="MEW9309096.1"/>
    <property type="molecule type" value="Genomic_DNA"/>
</dbReference>
<keyword evidence="3" id="KW-1185">Reference proteome</keyword>
<organism evidence="2 3">
    <name type="scientific">Labrys neptuniae</name>
    <dbReference type="NCBI Taxonomy" id="376174"/>
    <lineage>
        <taxon>Bacteria</taxon>
        <taxon>Pseudomonadati</taxon>
        <taxon>Pseudomonadota</taxon>
        <taxon>Alphaproteobacteria</taxon>
        <taxon>Hyphomicrobiales</taxon>
        <taxon>Xanthobacteraceae</taxon>
        <taxon>Labrys</taxon>
    </lineage>
</organism>
<sequence>MRNLLLFLVAATMPWAPPSSAGQLAVDLELVLAADISFSMSDENLAVQTDGYAQAFRDPEVVAALSTGPLGQIAVSYVEWSDGQRVVVPWTLLRNRVDAERFASRIMAGSAKRSAGTTYITGVIRFGTRMIEENDFAALRRVIDISGNGENNRGEAPDRARDLAILRGIAINGLPMPTWVDPRRLGEVPADIYYRDHVIGGPGAFLLKVDDRANVLRSIKSKLLREIAAN</sequence>
<keyword evidence="1" id="KW-0732">Signal</keyword>
<dbReference type="SUPFAM" id="SSF53300">
    <property type="entry name" value="vWA-like"/>
    <property type="match status" value="1"/>
</dbReference>
<reference evidence="2 3" key="1">
    <citation type="submission" date="2024-07" db="EMBL/GenBank/DDBJ databases">
        <title>Description of Labrys sedimenti sp. nov., isolated from a diclofenac-degrading enrichment culture.</title>
        <authorList>
            <person name="Tancsics A."/>
            <person name="Csepanyi A."/>
        </authorList>
    </citation>
    <scope>NUCLEOTIDE SEQUENCE [LARGE SCALE GENOMIC DNA]</scope>
    <source>
        <strain evidence="2 3">LMG 23578</strain>
    </source>
</reference>
<dbReference type="Gene3D" id="3.40.50.410">
    <property type="entry name" value="von Willebrand factor, type A domain"/>
    <property type="match status" value="1"/>
</dbReference>
<feature type="chain" id="PRO_5045571649" evidence="1">
    <location>
        <begin position="22"/>
        <end position="230"/>
    </location>
</feature>
<dbReference type="RefSeq" id="WP_367625906.1">
    <property type="nucleotide sequence ID" value="NZ_JBFNQD010000012.1"/>
</dbReference>
<comment type="caution">
    <text evidence="2">The sequence shown here is derived from an EMBL/GenBank/DDBJ whole genome shotgun (WGS) entry which is preliminary data.</text>
</comment>
<accession>A0ABV3PUF9</accession>
<name>A0ABV3PUF9_9HYPH</name>
<evidence type="ECO:0000313" key="3">
    <source>
        <dbReference type="Proteomes" id="UP001555786"/>
    </source>
</evidence>